<dbReference type="Pfam" id="PF00319">
    <property type="entry name" value="SRF-TF"/>
    <property type="match status" value="1"/>
</dbReference>
<dbReference type="GO" id="GO:0046983">
    <property type="term" value="F:protein dimerization activity"/>
    <property type="evidence" value="ECO:0007669"/>
    <property type="project" value="InterPro"/>
</dbReference>
<evidence type="ECO:0000256" key="4">
    <source>
        <dbReference type="ARBA" id="ARBA00023163"/>
    </source>
</evidence>
<evidence type="ECO:0000256" key="1">
    <source>
        <dbReference type="ARBA" id="ARBA00004123"/>
    </source>
</evidence>
<dbReference type="InterPro" id="IPR033896">
    <property type="entry name" value="MEF2-like_N"/>
</dbReference>
<feature type="domain" description="MADS-box" evidence="6">
    <location>
        <begin position="63"/>
        <end position="123"/>
    </location>
</feature>
<dbReference type="GO" id="GO:0000977">
    <property type="term" value="F:RNA polymerase II transcription regulatory region sequence-specific DNA binding"/>
    <property type="evidence" value="ECO:0007669"/>
    <property type="project" value="InterPro"/>
</dbReference>
<keyword evidence="8" id="KW-1185">Reference proteome</keyword>
<dbReference type="PROSITE" id="PS50066">
    <property type="entry name" value="MADS_BOX_2"/>
    <property type="match status" value="1"/>
</dbReference>
<dbReference type="InterPro" id="IPR002100">
    <property type="entry name" value="TF_MADSbox"/>
</dbReference>
<reference evidence="7" key="1">
    <citation type="submission" date="2022-08" db="EMBL/GenBank/DDBJ databases">
        <authorList>
            <person name="Marques A."/>
        </authorList>
    </citation>
    <scope>NUCLEOTIDE SEQUENCE</scope>
    <source>
        <strain evidence="7">RhyPub2mFocal</strain>
        <tissue evidence="7">Leaves</tissue>
    </source>
</reference>
<evidence type="ECO:0000313" key="8">
    <source>
        <dbReference type="Proteomes" id="UP001140206"/>
    </source>
</evidence>
<organism evidence="7 8">
    <name type="scientific">Rhynchospora pubera</name>
    <dbReference type="NCBI Taxonomy" id="906938"/>
    <lineage>
        <taxon>Eukaryota</taxon>
        <taxon>Viridiplantae</taxon>
        <taxon>Streptophyta</taxon>
        <taxon>Embryophyta</taxon>
        <taxon>Tracheophyta</taxon>
        <taxon>Spermatophyta</taxon>
        <taxon>Magnoliopsida</taxon>
        <taxon>Liliopsida</taxon>
        <taxon>Poales</taxon>
        <taxon>Cyperaceae</taxon>
        <taxon>Cyperoideae</taxon>
        <taxon>Rhynchosporeae</taxon>
        <taxon>Rhynchospora</taxon>
    </lineage>
</organism>
<dbReference type="PROSITE" id="PS00350">
    <property type="entry name" value="MADS_BOX_1"/>
    <property type="match status" value="1"/>
</dbReference>
<dbReference type="GO" id="GO:0045944">
    <property type="term" value="P:positive regulation of transcription by RNA polymerase II"/>
    <property type="evidence" value="ECO:0007669"/>
    <property type="project" value="InterPro"/>
</dbReference>
<comment type="caution">
    <text evidence="7">The sequence shown here is derived from an EMBL/GenBank/DDBJ whole genome shotgun (WGS) entry which is preliminary data.</text>
</comment>
<dbReference type="FunFam" id="3.40.1810.10:FF:000028">
    <property type="entry name" value="Agamous-like MADS-box protein AGL66 isoform A"/>
    <property type="match status" value="1"/>
</dbReference>
<name>A0AAV8H8U9_9POAL</name>
<evidence type="ECO:0000259" key="6">
    <source>
        <dbReference type="PROSITE" id="PS50066"/>
    </source>
</evidence>
<keyword evidence="3" id="KW-0238">DNA-binding</keyword>
<dbReference type="SMART" id="SM00432">
    <property type="entry name" value="MADS"/>
    <property type="match status" value="1"/>
</dbReference>
<dbReference type="EMBL" id="JAMFTS010000001">
    <property type="protein sequence ID" value="KAJ4814012.1"/>
    <property type="molecule type" value="Genomic_DNA"/>
</dbReference>
<proteinExistence type="predicted"/>
<evidence type="ECO:0000256" key="5">
    <source>
        <dbReference type="ARBA" id="ARBA00023242"/>
    </source>
</evidence>
<dbReference type="InterPro" id="IPR050142">
    <property type="entry name" value="MADS-box/MEF2_TF"/>
</dbReference>
<dbReference type="Proteomes" id="UP001140206">
    <property type="component" value="Chromosome 1"/>
</dbReference>
<dbReference type="PANTHER" id="PTHR48019">
    <property type="entry name" value="SERUM RESPONSE FACTOR HOMOLOG"/>
    <property type="match status" value="1"/>
</dbReference>
<protein>
    <submittedName>
        <fullName evidence="7">MADS-box transcription factor-like protein</fullName>
    </submittedName>
</protein>
<dbReference type="InterPro" id="IPR036879">
    <property type="entry name" value="TF_MADSbox_sf"/>
</dbReference>
<comment type="subcellular location">
    <subcellularLocation>
        <location evidence="1">Nucleus</location>
    </subcellularLocation>
</comment>
<dbReference type="SUPFAM" id="SSF55455">
    <property type="entry name" value="SRF-like"/>
    <property type="match status" value="1"/>
</dbReference>
<gene>
    <name evidence="7" type="ORF">LUZ62_026578</name>
</gene>
<sequence>MISLSVHSSLPPITQFNSHSPLSSISLSLLLSLRNSSTKLKNSKTQNSKLKLILILLHCFFFMGRVKVPIVRIDNTTSRQVTFSKRRSGLIKKAYELAVLCDVEVALIMFSPSGKLSQFSARRRIEDVLARYINLPDHDRGRRIANQANLLETLGRLKCENDLAAQQAASSSSSSEANSDAEELNSELANEQHKLHYLQEYIRWFYVDPEQHKDAPMIPIDFEERESILMKILAQTIERKNELLQKCISPGESSSSNLPNQNGTILQPQHEEVLNLQPQQDGFYMPPPQDDFYMQPQADGAYMQMHQDGLNMQEATEVEGFQLKSEFTTNPSNGLEQADPCLMYLRDLDVPDSTAPTNGQHPEPPVLNFGSVNEFMAWDPSMTETSWGSFVPPEQLHYS</sequence>
<dbReference type="GO" id="GO:0005634">
    <property type="term" value="C:nucleus"/>
    <property type="evidence" value="ECO:0007669"/>
    <property type="project" value="UniProtKB-SubCell"/>
</dbReference>
<dbReference type="PRINTS" id="PR00404">
    <property type="entry name" value="MADSDOMAIN"/>
</dbReference>
<dbReference type="Gene3D" id="3.40.1810.10">
    <property type="entry name" value="Transcription factor, MADS-box"/>
    <property type="match status" value="1"/>
</dbReference>
<accession>A0AAV8H8U9</accession>
<keyword evidence="4" id="KW-0804">Transcription</keyword>
<evidence type="ECO:0000256" key="2">
    <source>
        <dbReference type="ARBA" id="ARBA00023015"/>
    </source>
</evidence>
<evidence type="ECO:0000256" key="3">
    <source>
        <dbReference type="ARBA" id="ARBA00023125"/>
    </source>
</evidence>
<keyword evidence="2" id="KW-0805">Transcription regulation</keyword>
<dbReference type="AlphaFoldDB" id="A0AAV8H8U9"/>
<dbReference type="CDD" id="cd00265">
    <property type="entry name" value="MADS_MEF2_like"/>
    <property type="match status" value="1"/>
</dbReference>
<keyword evidence="5" id="KW-0539">Nucleus</keyword>
<evidence type="ECO:0000313" key="7">
    <source>
        <dbReference type="EMBL" id="KAJ4814012.1"/>
    </source>
</evidence>